<dbReference type="STRING" id="996342.SAMN05443551_1839"/>
<dbReference type="RefSeq" id="WP_072777175.1">
    <property type="nucleotide sequence ID" value="NZ_FQXC01000002.1"/>
</dbReference>
<sequence length="268" mass="30202">MSHAAPATVACIKWGTLFGPEYVNRLYSGVRRNLSRPVRFLCMTETAEGLHPDIEILDLPVEPFAEPMAEALKVANRQGAMRKVSLFKPRLIADLEGPVLGFDLDVVITGALDPLLDLAPGHIVMRHDWTEARKGRPTGHGSVFRYDPAVHGFLYDDIAARPYEEVETARGSEQRYTSHKAMENSVFTYIPEDWVVSFKYDCNPFPSNFLHAARLPESAKVVCFHGRPKMPEAIDGYRGSLIRFARPTPWLQEHWVDRTRADLGDAWG</sequence>
<accession>A0A1M5RQ74</accession>
<reference evidence="1 2" key="1">
    <citation type="submission" date="2016-11" db="EMBL/GenBank/DDBJ databases">
        <authorList>
            <person name="Jaros S."/>
            <person name="Januszkiewicz K."/>
            <person name="Wedrychowicz H."/>
        </authorList>
    </citation>
    <scope>NUCLEOTIDE SEQUENCE [LARGE SCALE GENOMIC DNA]</scope>
    <source>
        <strain evidence="1 2">DSM 29431</strain>
    </source>
</reference>
<dbReference type="InterPro" id="IPR029044">
    <property type="entry name" value="Nucleotide-diphossugar_trans"/>
</dbReference>
<dbReference type="OrthoDB" id="564871at2"/>
<dbReference type="SUPFAM" id="SSF53448">
    <property type="entry name" value="Nucleotide-diphospho-sugar transferases"/>
    <property type="match status" value="1"/>
</dbReference>
<gene>
    <name evidence="1" type="ORF">SAMN05443551_1839</name>
</gene>
<dbReference type="EMBL" id="FQXC01000002">
    <property type="protein sequence ID" value="SHH28268.1"/>
    <property type="molecule type" value="Genomic_DNA"/>
</dbReference>
<evidence type="ECO:0000313" key="2">
    <source>
        <dbReference type="Proteomes" id="UP000184221"/>
    </source>
</evidence>
<dbReference type="Proteomes" id="UP000184221">
    <property type="component" value="Unassembled WGS sequence"/>
</dbReference>
<proteinExistence type="predicted"/>
<organism evidence="1 2">
    <name type="scientific">Marivita hallyeonensis</name>
    <dbReference type="NCBI Taxonomy" id="996342"/>
    <lineage>
        <taxon>Bacteria</taxon>
        <taxon>Pseudomonadati</taxon>
        <taxon>Pseudomonadota</taxon>
        <taxon>Alphaproteobacteria</taxon>
        <taxon>Rhodobacterales</taxon>
        <taxon>Roseobacteraceae</taxon>
        <taxon>Marivita</taxon>
    </lineage>
</organism>
<dbReference type="AlphaFoldDB" id="A0A1M5RQ74"/>
<protein>
    <recommendedName>
        <fullName evidence="3">Glycosyl transferase</fullName>
    </recommendedName>
</protein>
<keyword evidence="2" id="KW-1185">Reference proteome</keyword>
<evidence type="ECO:0008006" key="3">
    <source>
        <dbReference type="Google" id="ProtNLM"/>
    </source>
</evidence>
<name>A0A1M5RQ74_9RHOB</name>
<evidence type="ECO:0000313" key="1">
    <source>
        <dbReference type="EMBL" id="SHH28268.1"/>
    </source>
</evidence>